<dbReference type="AlphaFoldDB" id="A0AAJ6DD65"/>
<proteinExistence type="predicted"/>
<dbReference type="GeneID" id="83695628"/>
<evidence type="ECO:0000313" key="3">
    <source>
        <dbReference type="Proteomes" id="UP001224674"/>
    </source>
</evidence>
<dbReference type="Gene3D" id="1.10.287.1060">
    <property type="entry name" value="ESAT-6-like"/>
    <property type="match status" value="1"/>
</dbReference>
<dbReference type="Proteomes" id="UP001224674">
    <property type="component" value="Chromosome"/>
</dbReference>
<dbReference type="EMBL" id="CP122566">
    <property type="protein sequence ID" value="WGH94395.1"/>
    <property type="molecule type" value="Genomic_DNA"/>
</dbReference>
<organism evidence="2 3">
    <name type="scientific">Auritidibacter ignavus</name>
    <dbReference type="NCBI Taxonomy" id="678932"/>
    <lineage>
        <taxon>Bacteria</taxon>
        <taxon>Bacillati</taxon>
        <taxon>Actinomycetota</taxon>
        <taxon>Actinomycetes</taxon>
        <taxon>Micrococcales</taxon>
        <taxon>Micrococcaceae</taxon>
        <taxon>Auritidibacter</taxon>
    </lineage>
</organism>
<feature type="region of interest" description="Disordered" evidence="1">
    <location>
        <begin position="73"/>
        <end position="111"/>
    </location>
</feature>
<dbReference type="InterPro" id="IPR036689">
    <property type="entry name" value="ESAT-6-like_sf"/>
</dbReference>
<feature type="compositionally biased region" description="Low complexity" evidence="1">
    <location>
        <begin position="1"/>
        <end position="20"/>
    </location>
</feature>
<feature type="region of interest" description="Disordered" evidence="1">
    <location>
        <begin position="1"/>
        <end position="25"/>
    </location>
</feature>
<evidence type="ECO:0000256" key="1">
    <source>
        <dbReference type="SAM" id="MobiDB-lite"/>
    </source>
</evidence>
<accession>A0AAJ6DD65</accession>
<protein>
    <submittedName>
        <fullName evidence="2">Uncharacterized protein</fullName>
    </submittedName>
</protein>
<sequence length="111" mass="11900">MKFDMGSSTLSTLNQQTSGSNDDLGGLVRQLVDAVTPLEGKFNGQGRARFDEFKARTDEVADDLNSSLARIVQGQSEMDTATVTGDQETADNASQSQSKANFEGARFSSSR</sequence>
<dbReference type="RefSeq" id="WP_110099380.1">
    <property type="nucleotide sequence ID" value="NZ_CP122562.1"/>
</dbReference>
<keyword evidence="3" id="KW-1185">Reference proteome</keyword>
<gene>
    <name evidence="2" type="ORF">QDX21_06345</name>
</gene>
<name>A0AAJ6DD65_9MICC</name>
<dbReference type="SUPFAM" id="SSF140453">
    <property type="entry name" value="EsxAB dimer-like"/>
    <property type="match status" value="1"/>
</dbReference>
<reference evidence="2 3" key="1">
    <citation type="submission" date="2023-03" db="EMBL/GenBank/DDBJ databases">
        <title>Complete genome sequences of several Auritidibacter ignavus strains isolated from ear infections.</title>
        <authorList>
            <person name="Baehr T."/>
            <person name="Baumhoegger A.M."/>
        </authorList>
    </citation>
    <scope>NUCLEOTIDE SEQUENCE [LARGE SCALE GENOMIC DNA]</scope>
    <source>
        <strain evidence="2 3">BABAE-6</strain>
    </source>
</reference>
<evidence type="ECO:0000313" key="2">
    <source>
        <dbReference type="EMBL" id="WGH94395.1"/>
    </source>
</evidence>
<feature type="compositionally biased region" description="Polar residues" evidence="1">
    <location>
        <begin position="73"/>
        <end position="100"/>
    </location>
</feature>